<dbReference type="GO" id="GO:0044732">
    <property type="term" value="C:mitotic spindle pole body"/>
    <property type="evidence" value="ECO:0007669"/>
    <property type="project" value="TreeGrafter"/>
</dbReference>
<keyword evidence="11" id="KW-0995">Kinetochore</keyword>
<dbReference type="GO" id="GO:0051301">
    <property type="term" value="P:cell division"/>
    <property type="evidence" value="ECO:0007669"/>
    <property type="project" value="UniProtKB-KW"/>
</dbReference>
<name>A0A3E2HDD3_SCYLI</name>
<evidence type="ECO:0000256" key="7">
    <source>
        <dbReference type="ARBA" id="ARBA00022490"/>
    </source>
</evidence>
<dbReference type="OMA" id="DEYGERC"/>
<keyword evidence="15" id="KW-0137">Centromere</keyword>
<evidence type="ECO:0000256" key="15">
    <source>
        <dbReference type="ARBA" id="ARBA00023328"/>
    </source>
</evidence>
<dbReference type="PANTHER" id="PTHR28025">
    <property type="entry name" value="DASH COMPLEX SUBUNIT DAD1"/>
    <property type="match status" value="1"/>
</dbReference>
<sequence length="117" mass="12497">MASSTNSKPPGSSSINAPPGAGTERSFFEQQRELLLKDIGISFEHVLANINKLNRSLEGVIAVGNEFSSVEALWSQFENVMAKDPDAENGNHDAGHDEGEDGGEDTTITTVEEGHGR</sequence>
<comment type="subcellular location">
    <subcellularLocation>
        <location evidence="3">Chromosome</location>
        <location evidence="3">Centromere</location>
        <location evidence="3">Kinetochore</location>
    </subcellularLocation>
    <subcellularLocation>
        <location evidence="2">Cytoplasm</location>
        <location evidence="2">Cytoskeleton</location>
        <location evidence="2">Spindle</location>
    </subcellularLocation>
    <subcellularLocation>
        <location evidence="1">Nucleus</location>
    </subcellularLocation>
</comment>
<dbReference type="Pfam" id="PF08649">
    <property type="entry name" value="DASH_Dad1"/>
    <property type="match status" value="1"/>
</dbReference>
<evidence type="ECO:0000256" key="5">
    <source>
        <dbReference type="ARBA" id="ARBA00020261"/>
    </source>
</evidence>
<keyword evidence="8" id="KW-0132">Cell division</keyword>
<keyword evidence="12" id="KW-0206">Cytoskeleton</keyword>
<feature type="region of interest" description="Disordered" evidence="17">
    <location>
        <begin position="83"/>
        <end position="117"/>
    </location>
</feature>
<evidence type="ECO:0000256" key="12">
    <source>
        <dbReference type="ARBA" id="ARBA00023212"/>
    </source>
</evidence>
<dbReference type="Proteomes" id="UP000258309">
    <property type="component" value="Unassembled WGS sequence"/>
</dbReference>
<dbReference type="AlphaFoldDB" id="A0A3E2HDD3"/>
<feature type="compositionally biased region" description="Low complexity" evidence="17">
    <location>
        <begin position="1"/>
        <end position="14"/>
    </location>
</feature>
<dbReference type="GO" id="GO:0072686">
    <property type="term" value="C:mitotic spindle"/>
    <property type="evidence" value="ECO:0007669"/>
    <property type="project" value="InterPro"/>
</dbReference>
<evidence type="ECO:0000256" key="2">
    <source>
        <dbReference type="ARBA" id="ARBA00004186"/>
    </source>
</evidence>
<keyword evidence="10" id="KW-0498">Mitosis</keyword>
<evidence type="ECO:0000256" key="16">
    <source>
        <dbReference type="ARBA" id="ARBA00030566"/>
    </source>
</evidence>
<keyword evidence="7" id="KW-0963">Cytoplasm</keyword>
<keyword evidence="6" id="KW-0158">Chromosome</keyword>
<evidence type="ECO:0000256" key="8">
    <source>
        <dbReference type="ARBA" id="ARBA00022618"/>
    </source>
</evidence>
<evidence type="ECO:0000256" key="9">
    <source>
        <dbReference type="ARBA" id="ARBA00022701"/>
    </source>
</evidence>
<feature type="non-terminal residue" evidence="18">
    <location>
        <position position="1"/>
    </location>
</feature>
<keyword evidence="19" id="KW-1185">Reference proteome</keyword>
<dbReference type="PANTHER" id="PTHR28025:SF1">
    <property type="entry name" value="DASH COMPLEX SUBUNIT DAD1"/>
    <property type="match status" value="1"/>
</dbReference>
<evidence type="ECO:0000256" key="11">
    <source>
        <dbReference type="ARBA" id="ARBA00022838"/>
    </source>
</evidence>
<organism evidence="18 19">
    <name type="scientific">Scytalidium lignicola</name>
    <name type="common">Hyphomycete</name>
    <dbReference type="NCBI Taxonomy" id="5539"/>
    <lineage>
        <taxon>Eukaryota</taxon>
        <taxon>Fungi</taxon>
        <taxon>Dikarya</taxon>
        <taxon>Ascomycota</taxon>
        <taxon>Pezizomycotina</taxon>
        <taxon>Leotiomycetes</taxon>
        <taxon>Leotiomycetes incertae sedis</taxon>
        <taxon>Scytalidium</taxon>
    </lineage>
</organism>
<protein>
    <recommendedName>
        <fullName evidence="5">DASH complex subunit DAD1</fullName>
    </recommendedName>
    <alternativeName>
        <fullName evidence="16">Outer kinetochore protein DAD1</fullName>
    </alternativeName>
</protein>
<comment type="similarity">
    <text evidence="4">Belongs to the DASH complex DAD1 family.</text>
</comment>
<dbReference type="EMBL" id="NCSJ02000076">
    <property type="protein sequence ID" value="RFU31426.1"/>
    <property type="molecule type" value="Genomic_DNA"/>
</dbReference>
<dbReference type="GO" id="GO:0005876">
    <property type="term" value="C:spindle microtubule"/>
    <property type="evidence" value="ECO:0007669"/>
    <property type="project" value="TreeGrafter"/>
</dbReference>
<evidence type="ECO:0000256" key="17">
    <source>
        <dbReference type="SAM" id="MobiDB-lite"/>
    </source>
</evidence>
<reference evidence="18 19" key="1">
    <citation type="submission" date="2018-05" db="EMBL/GenBank/DDBJ databases">
        <title>Draft genome sequence of Scytalidium lignicola DSM 105466, a ubiquitous saprotrophic fungus.</title>
        <authorList>
            <person name="Buettner E."/>
            <person name="Gebauer A.M."/>
            <person name="Hofrichter M."/>
            <person name="Liers C."/>
            <person name="Kellner H."/>
        </authorList>
    </citation>
    <scope>NUCLEOTIDE SEQUENCE [LARGE SCALE GENOMIC DNA]</scope>
    <source>
        <strain evidence="18 19">DSM 105466</strain>
    </source>
</reference>
<dbReference type="GO" id="GO:0051010">
    <property type="term" value="F:microtubule plus-end binding"/>
    <property type="evidence" value="ECO:0007669"/>
    <property type="project" value="TreeGrafter"/>
</dbReference>
<feature type="region of interest" description="Disordered" evidence="17">
    <location>
        <begin position="1"/>
        <end position="26"/>
    </location>
</feature>
<evidence type="ECO:0000256" key="6">
    <source>
        <dbReference type="ARBA" id="ARBA00022454"/>
    </source>
</evidence>
<evidence type="ECO:0000256" key="3">
    <source>
        <dbReference type="ARBA" id="ARBA00004629"/>
    </source>
</evidence>
<dbReference type="OrthoDB" id="5566853at2759"/>
<evidence type="ECO:0000256" key="4">
    <source>
        <dbReference type="ARBA" id="ARBA00010146"/>
    </source>
</evidence>
<evidence type="ECO:0000256" key="1">
    <source>
        <dbReference type="ARBA" id="ARBA00004123"/>
    </source>
</evidence>
<feature type="compositionally biased region" description="Basic and acidic residues" evidence="17">
    <location>
        <begin position="83"/>
        <end position="97"/>
    </location>
</feature>
<feature type="non-terminal residue" evidence="18">
    <location>
        <position position="117"/>
    </location>
</feature>
<comment type="caution">
    <text evidence="18">The sequence shown here is derived from an EMBL/GenBank/DDBJ whole genome shotgun (WGS) entry which is preliminary data.</text>
</comment>
<evidence type="ECO:0000313" key="19">
    <source>
        <dbReference type="Proteomes" id="UP000258309"/>
    </source>
</evidence>
<dbReference type="InterPro" id="IPR013958">
    <property type="entry name" value="DASH_Dad1"/>
</dbReference>
<evidence type="ECO:0000256" key="14">
    <source>
        <dbReference type="ARBA" id="ARBA00023306"/>
    </source>
</evidence>
<dbReference type="GO" id="GO:0042729">
    <property type="term" value="C:DASH complex"/>
    <property type="evidence" value="ECO:0007669"/>
    <property type="project" value="InterPro"/>
</dbReference>
<keyword evidence="13" id="KW-0539">Nucleus</keyword>
<evidence type="ECO:0000313" key="18">
    <source>
        <dbReference type="EMBL" id="RFU31426.1"/>
    </source>
</evidence>
<gene>
    <name evidence="18" type="ORF">B7463_g4925</name>
</gene>
<proteinExistence type="inferred from homology"/>
<evidence type="ECO:0000256" key="10">
    <source>
        <dbReference type="ARBA" id="ARBA00022776"/>
    </source>
</evidence>
<keyword evidence="14" id="KW-0131">Cell cycle</keyword>
<evidence type="ECO:0000256" key="13">
    <source>
        <dbReference type="ARBA" id="ARBA00023242"/>
    </source>
</evidence>
<accession>A0A3E2HDD3</accession>
<keyword evidence="9" id="KW-0493">Microtubule</keyword>